<organism evidence="14 15">
    <name type="scientific">Sphagnum troendelagicum</name>
    <dbReference type="NCBI Taxonomy" id="128251"/>
    <lineage>
        <taxon>Eukaryota</taxon>
        <taxon>Viridiplantae</taxon>
        <taxon>Streptophyta</taxon>
        <taxon>Embryophyta</taxon>
        <taxon>Bryophyta</taxon>
        <taxon>Sphagnophytina</taxon>
        <taxon>Sphagnopsida</taxon>
        <taxon>Sphagnales</taxon>
        <taxon>Sphagnaceae</taxon>
        <taxon>Sphagnum</taxon>
    </lineage>
</organism>
<dbReference type="PROSITE" id="PS00518">
    <property type="entry name" value="ZF_RING_1"/>
    <property type="match status" value="1"/>
</dbReference>
<evidence type="ECO:0000256" key="6">
    <source>
        <dbReference type="ARBA" id="ARBA00022723"/>
    </source>
</evidence>
<dbReference type="PANTHER" id="PTHR12313">
    <property type="entry name" value="E3 UBIQUITIN-PROTEIN LIGASE RNF5-RELATED"/>
    <property type="match status" value="1"/>
</dbReference>
<evidence type="ECO:0000256" key="11">
    <source>
        <dbReference type="PROSITE-ProRule" id="PRU00175"/>
    </source>
</evidence>
<comment type="subcellular location">
    <subcellularLocation>
        <location evidence="2">Endomembrane system</location>
    </subcellularLocation>
</comment>
<keyword evidence="15" id="KW-1185">Reference proteome</keyword>
<comment type="pathway">
    <text evidence="3">Protein modification; protein ubiquitination.</text>
</comment>
<dbReference type="InterPro" id="IPR013083">
    <property type="entry name" value="Znf_RING/FYVE/PHD"/>
</dbReference>
<protein>
    <recommendedName>
        <fullName evidence="4">RING-type E3 ubiquitin transferase</fullName>
        <ecNumber evidence="4">2.3.2.27</ecNumber>
    </recommendedName>
</protein>
<keyword evidence="9" id="KW-0862">Zinc</keyword>
<feature type="region of interest" description="Disordered" evidence="12">
    <location>
        <begin position="114"/>
        <end position="176"/>
    </location>
</feature>
<dbReference type="PROSITE" id="PS50089">
    <property type="entry name" value="ZF_RING_2"/>
    <property type="match status" value="1"/>
</dbReference>
<feature type="domain" description="RING-type" evidence="13">
    <location>
        <begin position="37"/>
        <end position="90"/>
    </location>
</feature>
<keyword evidence="6" id="KW-0479">Metal-binding</keyword>
<evidence type="ECO:0000256" key="3">
    <source>
        <dbReference type="ARBA" id="ARBA00004906"/>
    </source>
</evidence>
<accession>A0ABP0TXM2</accession>
<keyword evidence="5" id="KW-0808">Transferase</keyword>
<evidence type="ECO:0000313" key="14">
    <source>
        <dbReference type="EMBL" id="CAK9207677.1"/>
    </source>
</evidence>
<keyword evidence="8" id="KW-0833">Ubl conjugation pathway</keyword>
<dbReference type="Pfam" id="PF00097">
    <property type="entry name" value="zf-C3HC4"/>
    <property type="match status" value="1"/>
</dbReference>
<evidence type="ECO:0000256" key="10">
    <source>
        <dbReference type="ARBA" id="ARBA00023136"/>
    </source>
</evidence>
<dbReference type="InterPro" id="IPR045103">
    <property type="entry name" value="RNF5/RNF185-like"/>
</dbReference>
<dbReference type="SMART" id="SM00184">
    <property type="entry name" value="RING"/>
    <property type="match status" value="1"/>
</dbReference>
<evidence type="ECO:0000256" key="9">
    <source>
        <dbReference type="ARBA" id="ARBA00022833"/>
    </source>
</evidence>
<dbReference type="SUPFAM" id="SSF57850">
    <property type="entry name" value="RING/U-box"/>
    <property type="match status" value="1"/>
</dbReference>
<dbReference type="Proteomes" id="UP001497512">
    <property type="component" value="Chromosome 16"/>
</dbReference>
<comment type="catalytic activity">
    <reaction evidence="1">
        <text>S-ubiquitinyl-[E2 ubiquitin-conjugating enzyme]-L-cysteine + [acceptor protein]-L-lysine = [E2 ubiquitin-conjugating enzyme]-L-cysteine + N(6)-ubiquitinyl-[acceptor protein]-L-lysine.</text>
        <dbReference type="EC" id="2.3.2.27"/>
    </reaction>
</comment>
<evidence type="ECO:0000256" key="4">
    <source>
        <dbReference type="ARBA" id="ARBA00012483"/>
    </source>
</evidence>
<evidence type="ECO:0000256" key="8">
    <source>
        <dbReference type="ARBA" id="ARBA00022786"/>
    </source>
</evidence>
<evidence type="ECO:0000256" key="7">
    <source>
        <dbReference type="ARBA" id="ARBA00022771"/>
    </source>
</evidence>
<dbReference type="EMBL" id="OZ019908">
    <property type="protein sequence ID" value="CAK9207677.1"/>
    <property type="molecule type" value="Genomic_DNA"/>
</dbReference>
<dbReference type="InterPro" id="IPR018957">
    <property type="entry name" value="Znf_C3HC4_RING-type"/>
</dbReference>
<dbReference type="EC" id="2.3.2.27" evidence="4"/>
<dbReference type="Gene3D" id="3.30.40.10">
    <property type="entry name" value="Zinc/RING finger domain, C3HC4 (zinc finger)"/>
    <property type="match status" value="1"/>
</dbReference>
<sequence>MGKSDDDDSDAWDAANSLASRRGDMVEEELDTSFFDCNICFHMATDPIVTTCGHLFCWPCMYQWQQRQKQQRSTTDPVSSSTAVTCPVCSGSIDGQYEIVPIYGRGKATTSFLLEEEEEEEEEEAASSSEAHDNVSTKSSLLTRRRRSSTCDASSSEMMKKIPPRPHAYYSSQASDSGRNGLWTYVAYLKDSFAPLLLLLQTIGFVISYELSDPA</sequence>
<evidence type="ECO:0000256" key="12">
    <source>
        <dbReference type="SAM" id="MobiDB-lite"/>
    </source>
</evidence>
<gene>
    <name evidence="14" type="ORF">CSSPTR1EN2_LOCUS8926</name>
</gene>
<reference evidence="14" key="1">
    <citation type="submission" date="2024-02" db="EMBL/GenBank/DDBJ databases">
        <authorList>
            <consortium name="ELIXIR-Norway"/>
            <consortium name="Elixir Norway"/>
        </authorList>
    </citation>
    <scope>NUCLEOTIDE SEQUENCE</scope>
</reference>
<evidence type="ECO:0000313" key="15">
    <source>
        <dbReference type="Proteomes" id="UP001497512"/>
    </source>
</evidence>
<proteinExistence type="predicted"/>
<dbReference type="InterPro" id="IPR001841">
    <property type="entry name" value="Znf_RING"/>
</dbReference>
<dbReference type="InterPro" id="IPR017907">
    <property type="entry name" value="Znf_RING_CS"/>
</dbReference>
<evidence type="ECO:0000259" key="13">
    <source>
        <dbReference type="PROSITE" id="PS50089"/>
    </source>
</evidence>
<keyword evidence="7 11" id="KW-0863">Zinc-finger</keyword>
<name>A0ABP0TXM2_9BRYO</name>
<evidence type="ECO:0000256" key="1">
    <source>
        <dbReference type="ARBA" id="ARBA00000900"/>
    </source>
</evidence>
<evidence type="ECO:0000256" key="5">
    <source>
        <dbReference type="ARBA" id="ARBA00022679"/>
    </source>
</evidence>
<keyword evidence="10" id="KW-0472">Membrane</keyword>
<evidence type="ECO:0000256" key="2">
    <source>
        <dbReference type="ARBA" id="ARBA00004308"/>
    </source>
</evidence>
<feature type="compositionally biased region" description="Acidic residues" evidence="12">
    <location>
        <begin position="114"/>
        <end position="125"/>
    </location>
</feature>